<dbReference type="AlphaFoldDB" id="A0A8S0FGH6"/>
<sequence>MKKNRAFLKWAGGKYPLLDDIKRHLPKGECLVEPFVGAGSVFLNTDFSRYILADINSDLISLYNIVKMRTDEYVQAARELFVPETNCAEVYYQFREAQRKRHSVVQQKPGSVPSGGTVFIFEPLRLQRPVSLQSAR</sequence>
<accession>A0A8S0FGH6</accession>
<dbReference type="GO" id="GO:0009307">
    <property type="term" value="P:DNA restriction-modification system"/>
    <property type="evidence" value="ECO:0007669"/>
    <property type="project" value="InterPro"/>
</dbReference>
<dbReference type="PANTHER" id="PTHR30481:SF3">
    <property type="entry name" value="DNA ADENINE METHYLASE"/>
    <property type="match status" value="1"/>
</dbReference>
<evidence type="ECO:0000256" key="1">
    <source>
        <dbReference type="ARBA" id="ARBA00022603"/>
    </source>
</evidence>
<dbReference type="Gene3D" id="3.40.50.150">
    <property type="entry name" value="Vaccinia Virus protein VP39"/>
    <property type="match status" value="1"/>
</dbReference>
<evidence type="ECO:0000313" key="4">
    <source>
        <dbReference type="EMBL" id="BBU80261.1"/>
    </source>
</evidence>
<organism evidence="4 5">
    <name type="scientific">Escherichia coli</name>
    <dbReference type="NCBI Taxonomy" id="562"/>
    <lineage>
        <taxon>Bacteria</taxon>
        <taxon>Pseudomonadati</taxon>
        <taxon>Pseudomonadota</taxon>
        <taxon>Gammaproteobacteria</taxon>
        <taxon>Enterobacterales</taxon>
        <taxon>Enterobacteriaceae</taxon>
        <taxon>Escherichia</taxon>
    </lineage>
</organism>
<keyword evidence="3" id="KW-0949">S-adenosyl-L-methionine</keyword>
<reference evidence="4 5" key="1">
    <citation type="submission" date="2020-01" db="EMBL/GenBank/DDBJ databases">
        <title>Dynamics of blaIMP-6 dissemination in carbapenem resistant Enterobacteriacea isolated from regional surveillance in Osaka, Japan.</title>
        <authorList>
            <person name="Abe R."/>
            <person name="Akeda Y."/>
            <person name="Sugawara Y."/>
            <person name="Yamamoto N."/>
            <person name="Tomono K."/>
            <person name="Takeuchi D."/>
            <person name="Kawahara R."/>
            <person name="Hamada S."/>
        </authorList>
    </citation>
    <scope>NUCLEOTIDE SEQUENCE [LARGE SCALE GENOMIC DNA]</scope>
    <source>
        <strain evidence="4 5">E300</strain>
    </source>
</reference>
<dbReference type="EMBL" id="AP022360">
    <property type="protein sequence ID" value="BBU80261.1"/>
    <property type="molecule type" value="Genomic_DNA"/>
</dbReference>
<dbReference type="GO" id="GO:0043565">
    <property type="term" value="F:sequence-specific DNA binding"/>
    <property type="evidence" value="ECO:0007669"/>
    <property type="project" value="TreeGrafter"/>
</dbReference>
<keyword evidence="2" id="KW-0808">Transferase</keyword>
<dbReference type="Proteomes" id="UP000467488">
    <property type="component" value="Chromosome"/>
</dbReference>
<dbReference type="GO" id="GO:0009007">
    <property type="term" value="F:site-specific DNA-methyltransferase (adenine-specific) activity"/>
    <property type="evidence" value="ECO:0007669"/>
    <property type="project" value="UniProtKB-EC"/>
</dbReference>
<dbReference type="InterPro" id="IPR029063">
    <property type="entry name" value="SAM-dependent_MTases_sf"/>
</dbReference>
<dbReference type="PRINTS" id="PR00505">
    <property type="entry name" value="D12N6MTFRASE"/>
</dbReference>
<evidence type="ECO:0000313" key="5">
    <source>
        <dbReference type="Proteomes" id="UP000467488"/>
    </source>
</evidence>
<evidence type="ECO:0008006" key="6">
    <source>
        <dbReference type="Google" id="ProtNLM"/>
    </source>
</evidence>
<dbReference type="GO" id="GO:0006298">
    <property type="term" value="P:mismatch repair"/>
    <property type="evidence" value="ECO:0007669"/>
    <property type="project" value="TreeGrafter"/>
</dbReference>
<dbReference type="GO" id="GO:0032259">
    <property type="term" value="P:methylation"/>
    <property type="evidence" value="ECO:0007669"/>
    <property type="project" value="UniProtKB-KW"/>
</dbReference>
<keyword evidence="1" id="KW-0489">Methyltransferase</keyword>
<evidence type="ECO:0000256" key="3">
    <source>
        <dbReference type="ARBA" id="ARBA00022691"/>
    </source>
</evidence>
<proteinExistence type="predicted"/>
<dbReference type="Pfam" id="PF02086">
    <property type="entry name" value="MethyltransfD12"/>
    <property type="match status" value="1"/>
</dbReference>
<evidence type="ECO:0000256" key="2">
    <source>
        <dbReference type="ARBA" id="ARBA00022679"/>
    </source>
</evidence>
<dbReference type="REBASE" id="367443">
    <property type="entry name" value="M.EcoE300DamP"/>
</dbReference>
<dbReference type="GO" id="GO:1904047">
    <property type="term" value="F:S-adenosyl-L-methionine binding"/>
    <property type="evidence" value="ECO:0007669"/>
    <property type="project" value="TreeGrafter"/>
</dbReference>
<dbReference type="SUPFAM" id="SSF53335">
    <property type="entry name" value="S-adenosyl-L-methionine-dependent methyltransferases"/>
    <property type="match status" value="1"/>
</dbReference>
<dbReference type="InterPro" id="IPR012327">
    <property type="entry name" value="MeTrfase_D12"/>
</dbReference>
<protein>
    <recommendedName>
        <fullName evidence="6">DNA adenine methylase</fullName>
    </recommendedName>
</protein>
<name>A0A8S0FGH6_ECOLX</name>
<gene>
    <name evidence="4" type="ORF">EIMP300_16610</name>
</gene>
<dbReference type="PANTHER" id="PTHR30481">
    <property type="entry name" value="DNA ADENINE METHYLASE"/>
    <property type="match status" value="1"/>
</dbReference>